<dbReference type="InterPro" id="IPR028889">
    <property type="entry name" value="USP"/>
</dbReference>
<dbReference type="Gene3D" id="3.90.70.10">
    <property type="entry name" value="Cysteine proteinases"/>
    <property type="match status" value="1"/>
</dbReference>
<dbReference type="STRING" id="5722.A2E8S7"/>
<dbReference type="KEGG" id="tva:4768846"/>
<reference evidence="8" key="1">
    <citation type="submission" date="2006-10" db="EMBL/GenBank/DDBJ databases">
        <authorList>
            <person name="Amadeo P."/>
            <person name="Zhao Q."/>
            <person name="Wortman J."/>
            <person name="Fraser-Liggett C."/>
            <person name="Carlton J."/>
        </authorList>
    </citation>
    <scope>NUCLEOTIDE SEQUENCE</scope>
    <source>
        <strain evidence="8">G3</strain>
    </source>
</reference>
<evidence type="ECO:0000313" key="9">
    <source>
        <dbReference type="Proteomes" id="UP000001542"/>
    </source>
</evidence>
<evidence type="ECO:0000256" key="3">
    <source>
        <dbReference type="ARBA" id="ARBA00022670"/>
    </source>
</evidence>
<keyword evidence="6" id="KW-0788">Thiol protease</keyword>
<comment type="catalytic activity">
    <reaction evidence="1">
        <text>Thiol-dependent hydrolysis of ester, thioester, amide, peptide and isopeptide bonds formed by the C-terminal Gly of ubiquitin (a 76-residue protein attached to proteins as an intracellular targeting signal).</text>
        <dbReference type="EC" id="3.4.19.12"/>
    </reaction>
</comment>
<dbReference type="Proteomes" id="UP000001542">
    <property type="component" value="Unassembled WGS sequence"/>
</dbReference>
<dbReference type="InParanoid" id="A2E8S7"/>
<dbReference type="InterPro" id="IPR018200">
    <property type="entry name" value="USP_CS"/>
</dbReference>
<evidence type="ECO:0000259" key="7">
    <source>
        <dbReference type="PROSITE" id="PS50235"/>
    </source>
</evidence>
<evidence type="ECO:0000256" key="2">
    <source>
        <dbReference type="ARBA" id="ARBA00012759"/>
    </source>
</evidence>
<evidence type="ECO:0000256" key="1">
    <source>
        <dbReference type="ARBA" id="ARBA00000707"/>
    </source>
</evidence>
<dbReference type="PROSITE" id="PS50235">
    <property type="entry name" value="USP_3"/>
    <property type="match status" value="1"/>
</dbReference>
<feature type="domain" description="USP" evidence="7">
    <location>
        <begin position="61"/>
        <end position="390"/>
    </location>
</feature>
<evidence type="ECO:0000256" key="5">
    <source>
        <dbReference type="ARBA" id="ARBA00022801"/>
    </source>
</evidence>
<dbReference type="VEuPathDB" id="TrichDB:TVAGG3_0926950"/>
<dbReference type="InterPro" id="IPR050164">
    <property type="entry name" value="Peptidase_C19"/>
</dbReference>
<dbReference type="eggNOG" id="KOG1871">
    <property type="taxonomic scope" value="Eukaryota"/>
</dbReference>
<keyword evidence="5 8" id="KW-0378">Hydrolase</keyword>
<keyword evidence="3" id="KW-0645">Protease</keyword>
<sequence>MKHLGTNPKWIEISGNVEFPEEIASAYKTILQDGKDSIEKDFATNLQTGKYFVTPMVVQPRGLMNRGLMCFANASIQLLFASPPFVSFANFMKTYYPLFSDKQREVIPSWTALYKFLNNFKFSDSASSDGVYTSLKSLDLIDKASATNTDILNEVFGPFNAKRKPKTQEDASEFLSYFLNKLHDELCSLIELYPVPESSDPNNRRTVIGGKIQQIVDTQGKLSPLSKIFATFVRSETLDHHKVRSVNAEVTLVLQLPIYEIKSLGQAIRRYLEVEQITDTISKRNHLTALPMSLIIGFTRFGFNDYGPMKLTGIVEYPEILRLEADDEKFSYQLSAVVEHIGTRPDAGHYVCYARRFDGQWLKFDDDKVSELGDEGHLGLQAYMLLYNRITSE</sequence>
<dbReference type="GO" id="GO:0016579">
    <property type="term" value="P:protein deubiquitination"/>
    <property type="evidence" value="ECO:0007669"/>
    <property type="project" value="InterPro"/>
</dbReference>
<dbReference type="GO" id="GO:0004843">
    <property type="term" value="F:cysteine-type deubiquitinase activity"/>
    <property type="evidence" value="ECO:0007669"/>
    <property type="project" value="UniProtKB-EC"/>
</dbReference>
<dbReference type="PROSITE" id="PS00973">
    <property type="entry name" value="USP_2"/>
    <property type="match status" value="1"/>
</dbReference>
<dbReference type="SMR" id="A2E8S7"/>
<dbReference type="GO" id="GO:0006508">
    <property type="term" value="P:proteolysis"/>
    <property type="evidence" value="ECO:0007669"/>
    <property type="project" value="UniProtKB-KW"/>
</dbReference>
<protein>
    <recommendedName>
        <fullName evidence="2">ubiquitinyl hydrolase 1</fullName>
        <ecNumber evidence="2">3.4.19.12</ecNumber>
    </recommendedName>
</protein>
<name>A2E8S7_TRIV3</name>
<dbReference type="PANTHER" id="PTHR24006">
    <property type="entry name" value="UBIQUITIN CARBOXYL-TERMINAL HYDROLASE"/>
    <property type="match status" value="1"/>
</dbReference>
<accession>A2E8S7</accession>
<evidence type="ECO:0000256" key="6">
    <source>
        <dbReference type="ARBA" id="ARBA00022807"/>
    </source>
</evidence>
<dbReference type="PANTHER" id="PTHR24006:SF687">
    <property type="entry name" value="UBIQUITIN CARBOXYL-TERMINAL HYDROLASE 10"/>
    <property type="match status" value="1"/>
</dbReference>
<dbReference type="AlphaFoldDB" id="A2E8S7"/>
<reference evidence="8" key="2">
    <citation type="journal article" date="2007" name="Science">
        <title>Draft genome sequence of the sexually transmitted pathogen Trichomonas vaginalis.</title>
        <authorList>
            <person name="Carlton J.M."/>
            <person name="Hirt R.P."/>
            <person name="Silva J.C."/>
            <person name="Delcher A.L."/>
            <person name="Schatz M."/>
            <person name="Zhao Q."/>
            <person name="Wortman J.R."/>
            <person name="Bidwell S.L."/>
            <person name="Alsmark U.C.M."/>
            <person name="Besteiro S."/>
            <person name="Sicheritz-Ponten T."/>
            <person name="Noel C.J."/>
            <person name="Dacks J.B."/>
            <person name="Foster P.G."/>
            <person name="Simillion C."/>
            <person name="Van de Peer Y."/>
            <person name="Miranda-Saavedra D."/>
            <person name="Barton G.J."/>
            <person name="Westrop G.D."/>
            <person name="Mueller S."/>
            <person name="Dessi D."/>
            <person name="Fiori P.L."/>
            <person name="Ren Q."/>
            <person name="Paulsen I."/>
            <person name="Zhang H."/>
            <person name="Bastida-Corcuera F.D."/>
            <person name="Simoes-Barbosa A."/>
            <person name="Brown M.T."/>
            <person name="Hayes R.D."/>
            <person name="Mukherjee M."/>
            <person name="Okumura C.Y."/>
            <person name="Schneider R."/>
            <person name="Smith A.J."/>
            <person name="Vanacova S."/>
            <person name="Villalvazo M."/>
            <person name="Haas B.J."/>
            <person name="Pertea M."/>
            <person name="Feldblyum T.V."/>
            <person name="Utterback T.R."/>
            <person name="Shu C.L."/>
            <person name="Osoegawa K."/>
            <person name="de Jong P.J."/>
            <person name="Hrdy I."/>
            <person name="Horvathova L."/>
            <person name="Zubacova Z."/>
            <person name="Dolezal P."/>
            <person name="Malik S.B."/>
            <person name="Logsdon J.M. Jr."/>
            <person name="Henze K."/>
            <person name="Gupta A."/>
            <person name="Wang C.C."/>
            <person name="Dunne R.L."/>
            <person name="Upcroft J.A."/>
            <person name="Upcroft P."/>
            <person name="White O."/>
            <person name="Salzberg S.L."/>
            <person name="Tang P."/>
            <person name="Chiu C.-H."/>
            <person name="Lee Y.-S."/>
            <person name="Embley T.M."/>
            <person name="Coombs G.H."/>
            <person name="Mottram J.C."/>
            <person name="Tachezy J."/>
            <person name="Fraser-Liggett C.M."/>
            <person name="Johnson P.J."/>
        </authorList>
    </citation>
    <scope>NUCLEOTIDE SEQUENCE [LARGE SCALE GENOMIC DNA]</scope>
    <source>
        <strain evidence="8">G3</strain>
    </source>
</reference>
<gene>
    <name evidence="8" type="ORF">TVAG_259940</name>
</gene>
<dbReference type="SUPFAM" id="SSF54001">
    <property type="entry name" value="Cysteine proteinases"/>
    <property type="match status" value="1"/>
</dbReference>
<dbReference type="OrthoDB" id="429671at2759"/>
<keyword evidence="9" id="KW-1185">Reference proteome</keyword>
<dbReference type="VEuPathDB" id="TrichDB:TVAG_259940"/>
<dbReference type="InterPro" id="IPR001394">
    <property type="entry name" value="Peptidase_C19_UCH"/>
</dbReference>
<dbReference type="EMBL" id="DS113329">
    <property type="protein sequence ID" value="EAY10909.1"/>
    <property type="molecule type" value="Genomic_DNA"/>
</dbReference>
<proteinExistence type="predicted"/>
<dbReference type="InterPro" id="IPR038765">
    <property type="entry name" value="Papain-like_cys_pep_sf"/>
</dbReference>
<dbReference type="FunCoup" id="A2E8S7">
    <property type="interactions" value="503"/>
</dbReference>
<dbReference type="RefSeq" id="XP_001323132.1">
    <property type="nucleotide sequence ID" value="XM_001323097.1"/>
</dbReference>
<dbReference type="EC" id="3.4.19.12" evidence="2"/>
<dbReference type="CDD" id="cd02257">
    <property type="entry name" value="Peptidase_C19"/>
    <property type="match status" value="1"/>
</dbReference>
<organism evidence="8 9">
    <name type="scientific">Trichomonas vaginalis (strain ATCC PRA-98 / G3)</name>
    <dbReference type="NCBI Taxonomy" id="412133"/>
    <lineage>
        <taxon>Eukaryota</taxon>
        <taxon>Metamonada</taxon>
        <taxon>Parabasalia</taxon>
        <taxon>Trichomonadida</taxon>
        <taxon>Trichomonadidae</taxon>
        <taxon>Trichomonas</taxon>
    </lineage>
</organism>
<evidence type="ECO:0000313" key="8">
    <source>
        <dbReference type="EMBL" id="EAY10909.1"/>
    </source>
</evidence>
<keyword evidence="4" id="KW-0833">Ubl conjugation pathway</keyword>
<evidence type="ECO:0000256" key="4">
    <source>
        <dbReference type="ARBA" id="ARBA00022786"/>
    </source>
</evidence>
<dbReference type="Pfam" id="PF00443">
    <property type="entry name" value="UCH"/>
    <property type="match status" value="1"/>
</dbReference>